<evidence type="ECO:0000256" key="2">
    <source>
        <dbReference type="SAM" id="MobiDB-lite"/>
    </source>
</evidence>
<dbReference type="Gene3D" id="3.60.40.10">
    <property type="entry name" value="PPM-type phosphatase domain"/>
    <property type="match status" value="1"/>
</dbReference>
<comment type="caution">
    <text evidence="4">The sequence shown here is derived from an EMBL/GenBank/DDBJ whole genome shotgun (WGS) entry which is preliminary data.</text>
</comment>
<accession>A0A6G3STJ7</accession>
<keyword evidence="1" id="KW-0378">Hydrolase</keyword>
<evidence type="ECO:0000256" key="1">
    <source>
        <dbReference type="ARBA" id="ARBA00022801"/>
    </source>
</evidence>
<dbReference type="PANTHER" id="PTHR43156">
    <property type="entry name" value="STAGE II SPORULATION PROTEIN E-RELATED"/>
    <property type="match status" value="1"/>
</dbReference>
<feature type="domain" description="PPM-type phosphatase" evidence="3">
    <location>
        <begin position="349"/>
        <end position="573"/>
    </location>
</feature>
<dbReference type="EMBL" id="JAAGMK010000558">
    <property type="protein sequence ID" value="NEB86314.1"/>
    <property type="molecule type" value="Genomic_DNA"/>
</dbReference>
<proteinExistence type="predicted"/>
<dbReference type="GO" id="GO:0016791">
    <property type="term" value="F:phosphatase activity"/>
    <property type="evidence" value="ECO:0007669"/>
    <property type="project" value="TreeGrafter"/>
</dbReference>
<feature type="compositionally biased region" description="Pro residues" evidence="2">
    <location>
        <begin position="46"/>
        <end position="60"/>
    </location>
</feature>
<dbReference type="Pfam" id="PF07228">
    <property type="entry name" value="SpoIIE"/>
    <property type="match status" value="1"/>
</dbReference>
<evidence type="ECO:0000259" key="3">
    <source>
        <dbReference type="PROSITE" id="PS51746"/>
    </source>
</evidence>
<name>A0A6G3STJ7_STRAQ</name>
<feature type="region of interest" description="Disordered" evidence="2">
    <location>
        <begin position="38"/>
        <end position="62"/>
    </location>
</feature>
<evidence type="ECO:0000313" key="4">
    <source>
        <dbReference type="EMBL" id="NEB86314.1"/>
    </source>
</evidence>
<sequence>MPMDDPSSAGGVRFRLKLRAIQALLESQRRRITAYSELSRAGGPAAPTPSTPPPVAPSLPPSGQEVLDALPVAALLLAPVPGEHGEVRDALYVAHNASARTYAASRFPPGSVPPWTGPVPLFERFPSLVGTAVSRMLADAFRLRAPQGPERVEWVMNTRSGPVRINDEVRVAPCGDHVLLTWERGDRLHMASAAQRLVRTCWAEWNLGDHGVEPSRGFRQVLGLADDVAVPALLDLATAATSDSLPALYQTLYDVILRKYTAECELRLDSNSERTFRMVAEPVRIAPGGPVWAVRAVFIDVTSDRRRREAAQHSASEARREHERVVAVAEIADALREAVLPHFQDELDAFGLEAAAVYRPDAREAGVGGDWYKARELPDGRLLIALGDARGHGLEAATLMAKLRYALAGLAYTEDPVERLTQWLNEVACADGDESTATAVIARYHPERSLLRWTCAGHPRPVLVRGGRATQLPAPDGGPGISLGVLPEVTYNAAETPLEVDDIVLMYSDGLIERRPTDPDQDMDRFLEAAERCCAEVAPGAGHAGLQNYVERLVARLDGPHRTDDATLLALRRIGTG</sequence>
<dbReference type="PANTHER" id="PTHR43156:SF2">
    <property type="entry name" value="STAGE II SPORULATION PROTEIN E"/>
    <property type="match status" value="1"/>
</dbReference>
<dbReference type="PROSITE" id="PS51746">
    <property type="entry name" value="PPM_2"/>
    <property type="match status" value="1"/>
</dbReference>
<dbReference type="AlphaFoldDB" id="A0A6G3STJ7"/>
<dbReference type="InterPro" id="IPR001932">
    <property type="entry name" value="PPM-type_phosphatase-like_dom"/>
</dbReference>
<organism evidence="4">
    <name type="scientific">Streptomyces anulatus</name>
    <name type="common">Streptomyces chrysomallus</name>
    <dbReference type="NCBI Taxonomy" id="1892"/>
    <lineage>
        <taxon>Bacteria</taxon>
        <taxon>Bacillati</taxon>
        <taxon>Actinomycetota</taxon>
        <taxon>Actinomycetes</taxon>
        <taxon>Kitasatosporales</taxon>
        <taxon>Streptomycetaceae</taxon>
        <taxon>Streptomyces</taxon>
    </lineage>
</organism>
<gene>
    <name evidence="4" type="ORF">G3I43_19345</name>
</gene>
<dbReference type="SMART" id="SM00331">
    <property type="entry name" value="PP2C_SIG"/>
    <property type="match status" value="1"/>
</dbReference>
<protein>
    <submittedName>
        <fullName evidence="4">Serine/threonine-protein phosphatase</fullName>
    </submittedName>
</protein>
<dbReference type="SUPFAM" id="SSF81606">
    <property type="entry name" value="PP2C-like"/>
    <property type="match status" value="1"/>
</dbReference>
<dbReference type="InterPro" id="IPR036457">
    <property type="entry name" value="PPM-type-like_dom_sf"/>
</dbReference>
<reference evidence="4" key="1">
    <citation type="submission" date="2020-01" db="EMBL/GenBank/DDBJ databases">
        <title>Insect and environment-associated Actinomycetes.</title>
        <authorList>
            <person name="Currrie C."/>
            <person name="Chevrette M."/>
            <person name="Carlson C."/>
            <person name="Stubbendieck R."/>
            <person name="Wendt-Pienkowski E."/>
        </authorList>
    </citation>
    <scope>NUCLEOTIDE SEQUENCE</scope>
    <source>
        <strain evidence="4">SID505</strain>
    </source>
</reference>
<dbReference type="InterPro" id="IPR052016">
    <property type="entry name" value="Bact_Sigma-Reg"/>
</dbReference>